<evidence type="ECO:0000256" key="1">
    <source>
        <dbReference type="SAM" id="Phobius"/>
    </source>
</evidence>
<proteinExistence type="predicted"/>
<dbReference type="OMA" id="HEWATVI"/>
<evidence type="ECO:0000313" key="2">
    <source>
        <dbReference type="EMBL" id="AYQ54893.1"/>
    </source>
</evidence>
<keyword evidence="1" id="KW-0472">Membrane</keyword>
<dbReference type="GeneID" id="41321527"/>
<dbReference type="EMBL" id="CP017686">
    <property type="protein sequence ID" value="AYQ54893.1"/>
    <property type="molecule type" value="Genomic_DNA"/>
</dbReference>
<dbReference type="RefSeq" id="WP_015504623.1">
    <property type="nucleotide sequence ID" value="NZ_CAYARL010000007.1"/>
</dbReference>
<name>A0A3G3IG93_9ARCH</name>
<keyword evidence="1" id="KW-1133">Transmembrane helix</keyword>
<evidence type="ECO:0008006" key="4">
    <source>
        <dbReference type="Google" id="ProtNLM"/>
    </source>
</evidence>
<feature type="transmembrane region" description="Helical" evidence="1">
    <location>
        <begin position="61"/>
        <end position="82"/>
    </location>
</feature>
<dbReference type="Proteomes" id="UP000273278">
    <property type="component" value="Chromosome"/>
</dbReference>
<gene>
    <name evidence="2" type="ORF">BKD89_03620</name>
</gene>
<keyword evidence="1" id="KW-0812">Transmembrane</keyword>
<protein>
    <recommendedName>
        <fullName evidence="4">Zinc ribbon domain-containing protein</fullName>
    </recommendedName>
</protein>
<feature type="transmembrane region" description="Helical" evidence="1">
    <location>
        <begin position="124"/>
        <end position="147"/>
    </location>
</feature>
<evidence type="ECO:0000313" key="3">
    <source>
        <dbReference type="Proteomes" id="UP000273278"/>
    </source>
</evidence>
<dbReference type="AlphaFoldDB" id="A0A3G3IG93"/>
<accession>A0A3G3IG93</accession>
<organism evidence="2 3">
    <name type="scientific">Methanomethylophilus alvi</name>
    <dbReference type="NCBI Taxonomy" id="1291540"/>
    <lineage>
        <taxon>Archaea</taxon>
        <taxon>Methanobacteriati</taxon>
        <taxon>Thermoplasmatota</taxon>
        <taxon>Thermoplasmata</taxon>
        <taxon>Methanomassiliicoccales</taxon>
        <taxon>Methanomethylophilaceae</taxon>
        <taxon>Methanomethylophilus</taxon>
    </lineage>
</organism>
<sequence length="156" mass="17326">MTRRCPNCGAVVPKGSLTCPQCYTEVPRDDLDQTEPAYGGRNYERPRDEYERQLKKRKKSLTVALILAVVPAFFGILGLGQIYEDRRDSKGWKFLVTGLVFFIILVSMIVLLNMSGILGAIMMAVPLILFGGLYICTAIASVADVYLGSLRIFGLR</sequence>
<feature type="transmembrane region" description="Helical" evidence="1">
    <location>
        <begin position="94"/>
        <end position="112"/>
    </location>
</feature>
<reference evidence="2 3" key="1">
    <citation type="submission" date="2016-10" db="EMBL/GenBank/DDBJ databases">
        <title>Complete genome of the TMA-utilizing, human hosted archaeon Methanomethylophilus alvus Gen. nov, sp. nov., strain Mx-05, derived from a pure culture.</title>
        <authorList>
            <person name="Brugere J.-F."/>
            <person name="Ben Hania W."/>
            <person name="Chaudhary P.P."/>
            <person name="Gaci N."/>
            <person name="Borrel G."/>
            <person name="Cao Van Tuat L."/>
            <person name="Fardeau M.-L."/>
            <person name="Harris H.M.B."/>
            <person name="O'Toole P.W."/>
            <person name="Ollivier B."/>
        </authorList>
    </citation>
    <scope>NUCLEOTIDE SEQUENCE [LARGE SCALE GENOMIC DNA]</scope>
    <source>
        <strain evidence="2 3">Mx-05</strain>
    </source>
</reference>